<evidence type="ECO:0000256" key="2">
    <source>
        <dbReference type="ARBA" id="ARBA00022723"/>
    </source>
</evidence>
<dbReference type="InterPro" id="IPR024607">
    <property type="entry name" value="Sulfatase_CS"/>
</dbReference>
<evidence type="ECO:0000259" key="6">
    <source>
        <dbReference type="Pfam" id="PF00884"/>
    </source>
</evidence>
<dbReference type="GO" id="GO:0004065">
    <property type="term" value="F:arylsulfatase activity"/>
    <property type="evidence" value="ECO:0007669"/>
    <property type="project" value="TreeGrafter"/>
</dbReference>
<evidence type="ECO:0000256" key="1">
    <source>
        <dbReference type="ARBA" id="ARBA00008779"/>
    </source>
</evidence>
<keyword evidence="8" id="KW-1185">Reference proteome</keyword>
<comment type="similarity">
    <text evidence="1">Belongs to the sulfatase family.</text>
</comment>
<name>A0A7X9XD35_9BACT</name>
<feature type="chain" id="PRO_5031323944" evidence="5">
    <location>
        <begin position="23"/>
        <end position="484"/>
    </location>
</feature>
<dbReference type="Pfam" id="PF00884">
    <property type="entry name" value="Sulfatase"/>
    <property type="match status" value="1"/>
</dbReference>
<reference evidence="7 8" key="1">
    <citation type="submission" date="2020-04" db="EMBL/GenBank/DDBJ databases">
        <title>Flammeovirga sp. SR4, a novel species isolated from seawater.</title>
        <authorList>
            <person name="Wang X."/>
        </authorList>
    </citation>
    <scope>NUCLEOTIDE SEQUENCE [LARGE SCALE GENOMIC DNA]</scope>
    <source>
        <strain evidence="7 8">ATCC 23126</strain>
    </source>
</reference>
<keyword evidence="2" id="KW-0479">Metal-binding</keyword>
<dbReference type="Gene3D" id="3.40.720.10">
    <property type="entry name" value="Alkaline Phosphatase, subunit A"/>
    <property type="match status" value="1"/>
</dbReference>
<dbReference type="PANTHER" id="PTHR42693">
    <property type="entry name" value="ARYLSULFATASE FAMILY MEMBER"/>
    <property type="match status" value="1"/>
</dbReference>
<dbReference type="PANTHER" id="PTHR42693:SF33">
    <property type="entry name" value="ARYLSULFATASE"/>
    <property type="match status" value="1"/>
</dbReference>
<evidence type="ECO:0000313" key="8">
    <source>
        <dbReference type="Proteomes" id="UP000576082"/>
    </source>
</evidence>
<comment type="caution">
    <text evidence="7">The sequence shown here is derived from an EMBL/GenBank/DDBJ whole genome shotgun (WGS) entry which is preliminary data.</text>
</comment>
<keyword evidence="7" id="KW-0808">Transferase</keyword>
<gene>
    <name evidence="7" type="ORF">HHU12_31085</name>
</gene>
<feature type="signal peptide" evidence="5">
    <location>
        <begin position="1"/>
        <end position="22"/>
    </location>
</feature>
<feature type="domain" description="Sulfatase N-terminal" evidence="6">
    <location>
        <begin position="37"/>
        <end position="334"/>
    </location>
</feature>
<evidence type="ECO:0000256" key="4">
    <source>
        <dbReference type="ARBA" id="ARBA00022837"/>
    </source>
</evidence>
<protein>
    <submittedName>
        <fullName evidence="7">Sulfatase-like hydrolase/transferase</fullName>
    </submittedName>
</protein>
<sequence length="484" mass="55129">MSYSKLVFLALLIFGVNKFANAEDPLEKNKRKKDKRPNIVFILTDDQGYGDLGCFGSKTISTPNIDKLSDEGIKFTNFYVHNRCSPTRMAFMTGAYAHRTELPRVIYWFDRMGIHEDEITTAELLKEAGYKTGIIGKWHLGDWDEFHPNKNGFDHFYGFLEYGRAKTAIYRNKTLVENIKKKTHGQHSPKLVKEAVKFIKDNKEQPFFLYYASPLPHTPFLPSQKFKGTSNQGAYGDQVQDIDWQVGELMKALKENGIDDNTLVIYTSDNGPELGLPQTHGTSGILRDGKWSNFEGGIRVPCVARWPKQMPKGEVNNEIVGIIDMLPTFCALSGASVPTDRPIDGRNIVPYLQGKTSDASIHETIIVPGKVIRHNEWKYAFEEMEAGGPIQNLGDRKHAPRGTLFNLKDDPSETVDVSKEHPDKVKELDKMMREFLSEMRKNIKPIGKTAEFTDELLKAEWKYQRAPRDQKPYYKSVVDSLLQK</sequence>
<keyword evidence="5" id="KW-0732">Signal</keyword>
<evidence type="ECO:0000313" key="7">
    <source>
        <dbReference type="EMBL" id="NME72447.1"/>
    </source>
</evidence>
<organism evidence="7 8">
    <name type="scientific">Flammeovirga aprica JL-4</name>
    <dbReference type="NCBI Taxonomy" id="694437"/>
    <lineage>
        <taxon>Bacteria</taxon>
        <taxon>Pseudomonadati</taxon>
        <taxon>Bacteroidota</taxon>
        <taxon>Cytophagia</taxon>
        <taxon>Cytophagales</taxon>
        <taxon>Flammeovirgaceae</taxon>
        <taxon>Flammeovirga</taxon>
    </lineage>
</organism>
<dbReference type="Gene3D" id="3.30.1120.10">
    <property type="match status" value="1"/>
</dbReference>
<dbReference type="SUPFAM" id="SSF53649">
    <property type="entry name" value="Alkaline phosphatase-like"/>
    <property type="match status" value="1"/>
</dbReference>
<dbReference type="EMBL" id="JABANE010000162">
    <property type="protein sequence ID" value="NME72447.1"/>
    <property type="molecule type" value="Genomic_DNA"/>
</dbReference>
<dbReference type="InterPro" id="IPR050738">
    <property type="entry name" value="Sulfatase"/>
</dbReference>
<evidence type="ECO:0000256" key="5">
    <source>
        <dbReference type="SAM" id="SignalP"/>
    </source>
</evidence>
<dbReference type="PROSITE" id="PS00149">
    <property type="entry name" value="SULFATASE_2"/>
    <property type="match status" value="1"/>
</dbReference>
<dbReference type="GO" id="GO:0016740">
    <property type="term" value="F:transferase activity"/>
    <property type="evidence" value="ECO:0007669"/>
    <property type="project" value="UniProtKB-KW"/>
</dbReference>
<proteinExistence type="inferred from homology"/>
<dbReference type="InterPro" id="IPR017850">
    <property type="entry name" value="Alkaline_phosphatase_core_sf"/>
</dbReference>
<dbReference type="InterPro" id="IPR000917">
    <property type="entry name" value="Sulfatase_N"/>
</dbReference>
<dbReference type="GO" id="GO:0046872">
    <property type="term" value="F:metal ion binding"/>
    <property type="evidence" value="ECO:0007669"/>
    <property type="project" value="UniProtKB-KW"/>
</dbReference>
<dbReference type="Proteomes" id="UP000576082">
    <property type="component" value="Unassembled WGS sequence"/>
</dbReference>
<accession>A0A7X9XD35</accession>
<keyword evidence="4" id="KW-0106">Calcium</keyword>
<keyword evidence="3 7" id="KW-0378">Hydrolase</keyword>
<dbReference type="AlphaFoldDB" id="A0A7X9XD35"/>
<evidence type="ECO:0000256" key="3">
    <source>
        <dbReference type="ARBA" id="ARBA00022801"/>
    </source>
</evidence>